<name>A0A1H9WLZ3_9BACI</name>
<evidence type="ECO:0000256" key="4">
    <source>
        <dbReference type="ARBA" id="ARBA00022723"/>
    </source>
</evidence>
<dbReference type="GO" id="GO:0008270">
    <property type="term" value="F:zinc ion binding"/>
    <property type="evidence" value="ECO:0007669"/>
    <property type="project" value="InterPro"/>
</dbReference>
<dbReference type="AlphaFoldDB" id="A0A1H9WLZ3"/>
<keyword evidence="4" id="KW-0479">Metal-binding</keyword>
<dbReference type="PANTHER" id="PTHR43808">
    <property type="entry name" value="ACETYLORNITHINE DEACETYLASE"/>
    <property type="match status" value="1"/>
</dbReference>
<evidence type="ECO:0000256" key="3">
    <source>
        <dbReference type="ARBA" id="ARBA00022670"/>
    </source>
</evidence>
<dbReference type="InterPro" id="IPR002933">
    <property type="entry name" value="Peptidase_M20"/>
</dbReference>
<dbReference type="InterPro" id="IPR010964">
    <property type="entry name" value="M20A_pepV-rel"/>
</dbReference>
<reference evidence="10" key="1">
    <citation type="submission" date="2016-10" db="EMBL/GenBank/DDBJ databases">
        <authorList>
            <person name="Varghese N."/>
            <person name="Submissions S."/>
        </authorList>
    </citation>
    <scope>NUCLEOTIDE SEQUENCE [LARGE SCALE GENOMIC DNA]</scope>
    <source>
        <strain evidence="10">S9</strain>
    </source>
</reference>
<dbReference type="EMBL" id="FOGT01000018">
    <property type="protein sequence ID" value="SES34910.1"/>
    <property type="molecule type" value="Genomic_DNA"/>
</dbReference>
<dbReference type="GO" id="GO:0008237">
    <property type="term" value="F:metallopeptidase activity"/>
    <property type="evidence" value="ECO:0007669"/>
    <property type="project" value="UniProtKB-KW"/>
</dbReference>
<dbReference type="STRING" id="1601833.SAMN05518684_11811"/>
<evidence type="ECO:0000256" key="2">
    <source>
        <dbReference type="ARBA" id="ARBA00006247"/>
    </source>
</evidence>
<keyword evidence="5" id="KW-0378">Hydrolase</keyword>
<protein>
    <submittedName>
        <fullName evidence="9">Succinyl-diaminopimelate desuccinylase</fullName>
    </submittedName>
</protein>
<keyword evidence="7" id="KW-0224">Dipeptidase</keyword>
<dbReference type="SUPFAM" id="SSF53187">
    <property type="entry name" value="Zn-dependent exopeptidases"/>
    <property type="match status" value="1"/>
</dbReference>
<dbReference type="NCBIfam" id="TIGR01887">
    <property type="entry name" value="dipeptidaselike"/>
    <property type="match status" value="1"/>
</dbReference>
<gene>
    <name evidence="9" type="ORF">SAMN05518684_11811</name>
</gene>
<dbReference type="CDD" id="cd03888">
    <property type="entry name" value="M20_PepV"/>
    <property type="match status" value="1"/>
</dbReference>
<evidence type="ECO:0000313" key="10">
    <source>
        <dbReference type="Proteomes" id="UP000198571"/>
    </source>
</evidence>
<dbReference type="GO" id="GO:0006508">
    <property type="term" value="P:proteolysis"/>
    <property type="evidence" value="ECO:0007669"/>
    <property type="project" value="UniProtKB-KW"/>
</dbReference>
<dbReference type="RefSeq" id="WP_177174414.1">
    <property type="nucleotide sequence ID" value="NZ_FOGT01000018.1"/>
</dbReference>
<comment type="similarity">
    <text evidence="2">Belongs to the peptidase M20A family.</text>
</comment>
<dbReference type="SUPFAM" id="SSF55031">
    <property type="entry name" value="Bacterial exopeptidase dimerisation domain"/>
    <property type="match status" value="1"/>
</dbReference>
<evidence type="ECO:0000256" key="8">
    <source>
        <dbReference type="ARBA" id="ARBA00023049"/>
    </source>
</evidence>
<dbReference type="GO" id="GO:0016805">
    <property type="term" value="F:dipeptidase activity"/>
    <property type="evidence" value="ECO:0007669"/>
    <property type="project" value="UniProtKB-KW"/>
</dbReference>
<dbReference type="Proteomes" id="UP000198571">
    <property type="component" value="Unassembled WGS sequence"/>
</dbReference>
<evidence type="ECO:0000256" key="1">
    <source>
        <dbReference type="ARBA" id="ARBA00001947"/>
    </source>
</evidence>
<evidence type="ECO:0000256" key="7">
    <source>
        <dbReference type="ARBA" id="ARBA00022997"/>
    </source>
</evidence>
<keyword evidence="6" id="KW-0862">Zinc</keyword>
<proteinExistence type="inferred from homology"/>
<evidence type="ECO:0000313" key="9">
    <source>
        <dbReference type="EMBL" id="SES34910.1"/>
    </source>
</evidence>
<sequence length="467" mass="52144">MDWNKLVKKRQEMIVNNTQDFLQIKSVLDEATASSYAPFGEGIRKAYNWLLHKAEKDGFTVKDLDGKAAHIEWGEGEELVGVLCHIDVVPEGEGWTTPAFDADIRNGKIYARGALDDKGPTMAAYHALKLLKDKGVKLEKRVRLIIGTDEESQWRCVSHYFDHEEMPSLGFAPDADFPIIYAEKGIADLTYKLDLWEEQGLIRSFSSGSRLNMVPDFASAVINKKELDADFQLKEIYKNYLAQIQAEGGVEEDSDTVLLTFSGRSAHGMEPEDGLNAGLYLADFLCTMPLKEYEKRFFYTLNDYFLNDSRGKKAGVNYMHKELGDLTINIGTIKFEGGNTSSIGINLRYPDGVIFNSVKQRLDRIFTSTGFTGSIISHAPPHAVNKDHQLVRTLSKVYESQTSSKADLIAIGGGTYARSLKAGVAFGPLFPGQKDVVHQADEYIDIDNLVKITAMYAEAIYELCNQQ</sequence>
<dbReference type="GO" id="GO:0008777">
    <property type="term" value="F:acetylornithine deacetylase activity"/>
    <property type="evidence" value="ECO:0007669"/>
    <property type="project" value="TreeGrafter"/>
</dbReference>
<dbReference type="InterPro" id="IPR050072">
    <property type="entry name" value="Peptidase_M20A"/>
</dbReference>
<organism evidence="9 10">
    <name type="scientific">Salipaludibacillus aurantiacus</name>
    <dbReference type="NCBI Taxonomy" id="1601833"/>
    <lineage>
        <taxon>Bacteria</taxon>
        <taxon>Bacillati</taxon>
        <taxon>Bacillota</taxon>
        <taxon>Bacilli</taxon>
        <taxon>Bacillales</taxon>
        <taxon>Bacillaceae</taxon>
    </lineage>
</organism>
<evidence type="ECO:0000256" key="6">
    <source>
        <dbReference type="ARBA" id="ARBA00022833"/>
    </source>
</evidence>
<dbReference type="PANTHER" id="PTHR43808:SF31">
    <property type="entry name" value="N-ACETYL-L-CITRULLINE DEACETYLASE"/>
    <property type="match status" value="1"/>
</dbReference>
<keyword evidence="8" id="KW-0482">Metalloprotease</keyword>
<dbReference type="Gene3D" id="3.40.630.10">
    <property type="entry name" value="Zn peptidases"/>
    <property type="match status" value="1"/>
</dbReference>
<dbReference type="Gene3D" id="3.30.70.360">
    <property type="match status" value="2"/>
</dbReference>
<keyword evidence="3" id="KW-0645">Protease</keyword>
<evidence type="ECO:0000256" key="5">
    <source>
        <dbReference type="ARBA" id="ARBA00022801"/>
    </source>
</evidence>
<dbReference type="InterPro" id="IPR036264">
    <property type="entry name" value="Bact_exopeptidase_dim_dom"/>
</dbReference>
<comment type="cofactor">
    <cofactor evidence="1">
        <name>Zn(2+)</name>
        <dbReference type="ChEBI" id="CHEBI:29105"/>
    </cofactor>
</comment>
<accession>A0A1H9WLZ3</accession>
<keyword evidence="10" id="KW-1185">Reference proteome</keyword>
<dbReference type="Pfam" id="PF01546">
    <property type="entry name" value="Peptidase_M20"/>
    <property type="match status" value="1"/>
</dbReference>
<dbReference type="NCBIfam" id="NF005591">
    <property type="entry name" value="PRK07318.1"/>
    <property type="match status" value="1"/>
</dbReference>
<dbReference type="GO" id="GO:0006526">
    <property type="term" value="P:L-arginine biosynthetic process"/>
    <property type="evidence" value="ECO:0007669"/>
    <property type="project" value="TreeGrafter"/>
</dbReference>